<dbReference type="EC" id="2.6.1.11" evidence="5"/>
<dbReference type="InterPro" id="IPR005814">
    <property type="entry name" value="Aminotrans_3"/>
</dbReference>
<dbReference type="AlphaFoldDB" id="A0A7C2V9W6"/>
<dbReference type="PROSITE" id="PS00600">
    <property type="entry name" value="AA_TRANSFER_CLASS_3"/>
    <property type="match status" value="1"/>
</dbReference>
<dbReference type="InterPro" id="IPR050103">
    <property type="entry name" value="Class-III_PLP-dep_AT"/>
</dbReference>
<dbReference type="InterPro" id="IPR015422">
    <property type="entry name" value="PyrdxlP-dep_Trfase_small"/>
</dbReference>
<organism evidence="6">
    <name type="scientific">Hydrogenobacter sp</name>
    <dbReference type="NCBI Taxonomy" id="2152829"/>
    <lineage>
        <taxon>Bacteria</taxon>
        <taxon>Pseudomonadati</taxon>
        <taxon>Aquificota</taxon>
        <taxon>Aquificia</taxon>
        <taxon>Aquificales</taxon>
        <taxon>Aquificaceae</taxon>
        <taxon>Hydrogenobacter</taxon>
    </lineage>
</organism>
<dbReference type="SUPFAM" id="SSF53383">
    <property type="entry name" value="PLP-dependent transferases"/>
    <property type="match status" value="1"/>
</dbReference>
<keyword evidence="4 5" id="KW-0663">Pyridoxal phosphate</keyword>
<dbReference type="Gene3D" id="3.40.640.10">
    <property type="entry name" value="Type I PLP-dependent aspartate aminotransferase-like (Major domain)"/>
    <property type="match status" value="1"/>
</dbReference>
<dbReference type="GO" id="GO:0005737">
    <property type="term" value="C:cytoplasm"/>
    <property type="evidence" value="ECO:0007669"/>
    <property type="project" value="UniProtKB-SubCell"/>
</dbReference>
<keyword evidence="2 5" id="KW-0028">Amino-acid biosynthesis</keyword>
<dbReference type="NCBIfam" id="NF002325">
    <property type="entry name" value="PRK01278.1"/>
    <property type="match status" value="1"/>
</dbReference>
<dbReference type="UniPathway" id="UPA00068">
    <property type="reaction ID" value="UER00109"/>
</dbReference>
<name>A0A7C2V9W6_9AQUI</name>
<dbReference type="CDD" id="cd00610">
    <property type="entry name" value="OAT_like"/>
    <property type="match status" value="1"/>
</dbReference>
<comment type="subunit">
    <text evidence="5">Homodimer.</text>
</comment>
<feature type="modified residue" description="N6-(pyridoxal phosphate)lysine" evidence="5">
    <location>
        <position position="241"/>
    </location>
</feature>
<comment type="catalytic activity">
    <reaction evidence="5">
        <text>N(2)-acetyl-L-ornithine + 2-oxoglutarate = N-acetyl-L-glutamate 5-semialdehyde + L-glutamate</text>
        <dbReference type="Rhea" id="RHEA:18049"/>
        <dbReference type="ChEBI" id="CHEBI:16810"/>
        <dbReference type="ChEBI" id="CHEBI:29123"/>
        <dbReference type="ChEBI" id="CHEBI:29985"/>
        <dbReference type="ChEBI" id="CHEBI:57805"/>
        <dbReference type="EC" id="2.6.1.11"/>
    </reaction>
</comment>
<feature type="binding site" evidence="5">
    <location>
        <begin position="212"/>
        <end position="215"/>
    </location>
    <ligand>
        <name>pyridoxal 5'-phosphate</name>
        <dbReference type="ChEBI" id="CHEBI:597326"/>
    </ligand>
</feature>
<proteinExistence type="inferred from homology"/>
<keyword evidence="3 5" id="KW-0808">Transferase</keyword>
<feature type="binding site" evidence="5">
    <location>
        <position position="127"/>
    </location>
    <ligand>
        <name>pyridoxal 5'-phosphate</name>
        <dbReference type="ChEBI" id="CHEBI:597326"/>
    </ligand>
</feature>
<comment type="cofactor">
    <cofactor evidence="5">
        <name>pyridoxal 5'-phosphate</name>
        <dbReference type="ChEBI" id="CHEBI:597326"/>
    </cofactor>
    <text evidence="5">Binds 1 pyridoxal phosphate per subunit.</text>
</comment>
<dbReference type="InterPro" id="IPR004636">
    <property type="entry name" value="AcOrn/SuccOrn_fam"/>
</dbReference>
<evidence type="ECO:0000256" key="2">
    <source>
        <dbReference type="ARBA" id="ARBA00022605"/>
    </source>
</evidence>
<evidence type="ECO:0000256" key="4">
    <source>
        <dbReference type="ARBA" id="ARBA00022898"/>
    </source>
</evidence>
<evidence type="ECO:0000256" key="5">
    <source>
        <dbReference type="HAMAP-Rule" id="MF_01107"/>
    </source>
</evidence>
<feature type="binding site" evidence="5">
    <location>
        <position position="269"/>
    </location>
    <ligand>
        <name>N(2)-acetyl-L-ornithine</name>
        <dbReference type="ChEBI" id="CHEBI:57805"/>
    </ligand>
</feature>
<dbReference type="PANTHER" id="PTHR11986:SF79">
    <property type="entry name" value="ACETYLORNITHINE AMINOTRANSFERASE, MITOCHONDRIAL"/>
    <property type="match status" value="1"/>
</dbReference>
<keyword evidence="1 5" id="KW-0032">Aminotransferase</keyword>
<accession>A0A7C2V9W6</accession>
<keyword evidence="5" id="KW-0055">Arginine biosynthesis</keyword>
<gene>
    <name evidence="5" type="primary">argD</name>
    <name evidence="6" type="ORF">ENO47_01090</name>
</gene>
<dbReference type="PANTHER" id="PTHR11986">
    <property type="entry name" value="AMINOTRANSFERASE CLASS III"/>
    <property type="match status" value="1"/>
</dbReference>
<dbReference type="GO" id="GO:0006526">
    <property type="term" value="P:L-arginine biosynthetic process"/>
    <property type="evidence" value="ECO:0007669"/>
    <property type="project" value="UniProtKB-UniRule"/>
</dbReference>
<dbReference type="InterPro" id="IPR015421">
    <property type="entry name" value="PyrdxlP-dep_Trfase_major"/>
</dbReference>
<dbReference type="Gene3D" id="3.90.1150.10">
    <property type="entry name" value="Aspartate Aminotransferase, domain 1"/>
    <property type="match status" value="1"/>
</dbReference>
<dbReference type="GO" id="GO:0042802">
    <property type="term" value="F:identical protein binding"/>
    <property type="evidence" value="ECO:0007669"/>
    <property type="project" value="TreeGrafter"/>
</dbReference>
<feature type="binding site" evidence="5">
    <location>
        <begin position="95"/>
        <end position="96"/>
    </location>
    <ligand>
        <name>pyridoxal 5'-phosphate</name>
        <dbReference type="ChEBI" id="CHEBI:597326"/>
    </ligand>
</feature>
<dbReference type="EMBL" id="DSFP01000020">
    <property type="protein sequence ID" value="HEW45257.1"/>
    <property type="molecule type" value="Genomic_DNA"/>
</dbReference>
<comment type="similarity">
    <text evidence="5">Belongs to the class-III pyridoxal-phosphate-dependent aminotransferase family. ArgD subfamily.</text>
</comment>
<comment type="subcellular location">
    <subcellularLocation>
        <location evidence="5">Cytoplasm</location>
    </subcellularLocation>
</comment>
<dbReference type="NCBIfam" id="TIGR00707">
    <property type="entry name" value="argD"/>
    <property type="match status" value="1"/>
</dbReference>
<dbReference type="InterPro" id="IPR015424">
    <property type="entry name" value="PyrdxlP-dep_Trfase"/>
</dbReference>
<comment type="miscellaneous">
    <text evidence="5">May also have succinyldiaminopimelate aminotransferase activity, thus carrying out the corresponding step in lysine biosynthesis.</text>
</comment>
<evidence type="ECO:0000256" key="1">
    <source>
        <dbReference type="ARBA" id="ARBA00022576"/>
    </source>
</evidence>
<dbReference type="FunFam" id="3.40.640.10:FF:000004">
    <property type="entry name" value="Acetylornithine aminotransferase"/>
    <property type="match status" value="1"/>
</dbReference>
<feature type="binding site" evidence="5">
    <location>
        <position position="270"/>
    </location>
    <ligand>
        <name>pyridoxal 5'-phosphate</name>
        <dbReference type="ChEBI" id="CHEBI:597326"/>
    </ligand>
</feature>
<dbReference type="GO" id="GO:0003992">
    <property type="term" value="F:N2-acetyl-L-ornithine:2-oxoglutarate 5-aminotransferase activity"/>
    <property type="evidence" value="ECO:0007669"/>
    <property type="project" value="UniProtKB-UniRule"/>
</dbReference>
<dbReference type="Pfam" id="PF00202">
    <property type="entry name" value="Aminotran_3"/>
    <property type="match status" value="1"/>
</dbReference>
<dbReference type="HAMAP" id="MF_01107">
    <property type="entry name" value="ArgD_aminotrans_3"/>
    <property type="match status" value="1"/>
</dbReference>
<dbReference type="GO" id="GO:0030170">
    <property type="term" value="F:pyridoxal phosphate binding"/>
    <property type="evidence" value="ECO:0007669"/>
    <property type="project" value="InterPro"/>
</dbReference>
<evidence type="ECO:0000313" key="6">
    <source>
        <dbReference type="EMBL" id="HEW45257.1"/>
    </source>
</evidence>
<feature type="binding site" evidence="5">
    <location>
        <position position="130"/>
    </location>
    <ligand>
        <name>N(2)-acetyl-L-ornithine</name>
        <dbReference type="ChEBI" id="CHEBI:57805"/>
    </ligand>
</feature>
<dbReference type="PIRSF" id="PIRSF000521">
    <property type="entry name" value="Transaminase_4ab_Lys_Orn"/>
    <property type="match status" value="1"/>
</dbReference>
<dbReference type="InterPro" id="IPR049704">
    <property type="entry name" value="Aminotrans_3_PPA_site"/>
</dbReference>
<sequence length="378" mass="42574">MHLMNTYKRLPVRFVRGEGVYLYDDKGKRYLDMLAGIAVNALGYKDPELTQAICNQAKELLHISNLFENPWQEELAKELVEEFWTSGKVFFCNSGTEANEGAIKLVRKYFYEKGEKRYRIITFYNSFHGRTFGSMSATAQEKIQKGFEPLLDGFDYVELNNFDSVLKALKKDTAGIMLEVIQGEGGIREADFEFMQRIQELCKREGLLLIVDEVQTGIGRTGKFYAYQHYNVEPDIITLAKGLGGGVPIGAILARDEVADAFGPGSHGSTFGGNPLACASAKVVVRRVKKLLDQIERVGSYFKRRLEDLKVGKVRGKGLMLGLELERDCSQIVLTALERGLVINCTSERILRFVPPLIIEERHVDEAVEILREVLTQA</sequence>
<comment type="pathway">
    <text evidence="5">Amino-acid biosynthesis; L-arginine biosynthesis; N(2)-acetyl-L-ornithine from L-glutamate: step 4/4.</text>
</comment>
<reference evidence="6" key="1">
    <citation type="journal article" date="2020" name="mSystems">
        <title>Genome- and Community-Level Interaction Insights into Carbon Utilization and Element Cycling Functions of Hydrothermarchaeota in Hydrothermal Sediment.</title>
        <authorList>
            <person name="Zhou Z."/>
            <person name="Liu Y."/>
            <person name="Xu W."/>
            <person name="Pan J."/>
            <person name="Luo Z.H."/>
            <person name="Li M."/>
        </authorList>
    </citation>
    <scope>NUCLEOTIDE SEQUENCE [LARGE SCALE GENOMIC DNA]</scope>
    <source>
        <strain evidence="6">SpSt-132</strain>
    </source>
</reference>
<keyword evidence="5" id="KW-0963">Cytoplasm</keyword>
<protein>
    <recommendedName>
        <fullName evidence="5">Acetylornithine aminotransferase</fullName>
        <shortName evidence="5">ACOAT</shortName>
        <ecNumber evidence="5">2.6.1.11</ecNumber>
    </recommendedName>
</protein>
<comment type="caution">
    <text evidence="6">The sequence shown here is derived from an EMBL/GenBank/DDBJ whole genome shotgun (WGS) entry which is preliminary data.</text>
</comment>
<evidence type="ECO:0000256" key="3">
    <source>
        <dbReference type="ARBA" id="ARBA00022679"/>
    </source>
</evidence>